<dbReference type="InterPro" id="IPR036927">
    <property type="entry name" value="Cyt_c_oxase-like_su1_sf"/>
</dbReference>
<comment type="catalytic activity">
    <reaction evidence="15 17">
        <text>4 Fe(II)-[cytochrome c] + O2 + 8 H(+)(in) = 4 Fe(III)-[cytochrome c] + 2 H2O + 4 H(+)(out)</text>
        <dbReference type="Rhea" id="RHEA:11436"/>
        <dbReference type="Rhea" id="RHEA-COMP:10350"/>
        <dbReference type="Rhea" id="RHEA-COMP:14399"/>
        <dbReference type="ChEBI" id="CHEBI:15377"/>
        <dbReference type="ChEBI" id="CHEBI:15378"/>
        <dbReference type="ChEBI" id="CHEBI:15379"/>
        <dbReference type="ChEBI" id="CHEBI:29033"/>
        <dbReference type="ChEBI" id="CHEBI:29034"/>
        <dbReference type="EC" id="7.1.1.9"/>
    </reaction>
</comment>
<gene>
    <name evidence="19" type="ORF">B0W48_07265</name>
</gene>
<dbReference type="GO" id="GO:0020037">
    <property type="term" value="F:heme binding"/>
    <property type="evidence" value="ECO:0007669"/>
    <property type="project" value="InterPro"/>
</dbReference>
<feature type="transmembrane region" description="Helical" evidence="17">
    <location>
        <begin position="79"/>
        <end position="100"/>
    </location>
</feature>
<protein>
    <recommendedName>
        <fullName evidence="17">Cytochrome c oxidase subunit 1</fullName>
        <ecNumber evidence="17">7.1.1.9</ecNumber>
    </recommendedName>
</protein>
<evidence type="ECO:0000256" key="7">
    <source>
        <dbReference type="ARBA" id="ARBA00022692"/>
    </source>
</evidence>
<feature type="transmembrane region" description="Helical" evidence="17">
    <location>
        <begin position="467"/>
        <end position="490"/>
    </location>
</feature>
<dbReference type="EMBL" id="CP019628">
    <property type="protein sequence ID" value="AQP99616.1"/>
    <property type="molecule type" value="Genomic_DNA"/>
</dbReference>
<dbReference type="GO" id="GO:0045277">
    <property type="term" value="C:respiratory chain complex IV"/>
    <property type="evidence" value="ECO:0007669"/>
    <property type="project" value="InterPro"/>
</dbReference>
<keyword evidence="17" id="KW-1003">Cell membrane</keyword>
<evidence type="ECO:0000256" key="16">
    <source>
        <dbReference type="RuleBase" id="RU000370"/>
    </source>
</evidence>
<keyword evidence="14 17" id="KW-0472">Membrane</keyword>
<evidence type="ECO:0000256" key="4">
    <source>
        <dbReference type="ARBA" id="ARBA00022448"/>
    </source>
</evidence>
<feature type="transmembrane region" description="Helical" evidence="17">
    <location>
        <begin position="161"/>
        <end position="189"/>
    </location>
</feature>
<dbReference type="RefSeq" id="WP_077536376.1">
    <property type="nucleotide sequence ID" value="NZ_CP019628.1"/>
</dbReference>
<dbReference type="Pfam" id="PF00115">
    <property type="entry name" value="COX1"/>
    <property type="match status" value="1"/>
</dbReference>
<keyword evidence="11 17" id="KW-1133">Transmembrane helix</keyword>
<dbReference type="PANTHER" id="PTHR10422">
    <property type="entry name" value="CYTOCHROME C OXIDASE SUBUNIT 1"/>
    <property type="match status" value="1"/>
</dbReference>
<dbReference type="PROSITE" id="PS00077">
    <property type="entry name" value="COX1_CUB"/>
    <property type="match status" value="1"/>
</dbReference>
<evidence type="ECO:0000256" key="1">
    <source>
        <dbReference type="ARBA" id="ARBA00004141"/>
    </source>
</evidence>
<proteinExistence type="inferred from homology"/>
<feature type="transmembrane region" description="Helical" evidence="17">
    <location>
        <begin position="201"/>
        <end position="228"/>
    </location>
</feature>
<keyword evidence="12 17" id="KW-0408">Iron</keyword>
<evidence type="ECO:0000256" key="11">
    <source>
        <dbReference type="ARBA" id="ARBA00022989"/>
    </source>
</evidence>
<dbReference type="GO" id="GO:0005886">
    <property type="term" value="C:plasma membrane"/>
    <property type="evidence" value="ECO:0007669"/>
    <property type="project" value="UniProtKB-SubCell"/>
</dbReference>
<evidence type="ECO:0000256" key="12">
    <source>
        <dbReference type="ARBA" id="ARBA00023004"/>
    </source>
</evidence>
<organism evidence="19 20">
    <name type="scientific">Pseudoalteromonas aliena</name>
    <dbReference type="NCBI Taxonomy" id="247523"/>
    <lineage>
        <taxon>Bacteria</taxon>
        <taxon>Pseudomonadati</taxon>
        <taxon>Pseudomonadota</taxon>
        <taxon>Gammaproteobacteria</taxon>
        <taxon>Alteromonadales</taxon>
        <taxon>Pseudoalteromonadaceae</taxon>
        <taxon>Pseudoalteromonas</taxon>
    </lineage>
</organism>
<evidence type="ECO:0000256" key="15">
    <source>
        <dbReference type="ARBA" id="ARBA00047816"/>
    </source>
</evidence>
<evidence type="ECO:0000256" key="2">
    <source>
        <dbReference type="ARBA" id="ARBA00004673"/>
    </source>
</evidence>
<evidence type="ECO:0000256" key="6">
    <source>
        <dbReference type="ARBA" id="ARBA00022660"/>
    </source>
</evidence>
<dbReference type="FunFam" id="1.20.210.10:FF:000004">
    <property type="entry name" value="Cytochrome c oxidase subunit 1"/>
    <property type="match status" value="1"/>
</dbReference>
<dbReference type="InterPro" id="IPR014241">
    <property type="entry name" value="Cyt_c_oxidase_su1_bac"/>
</dbReference>
<comment type="pathway">
    <text evidence="2 17">Energy metabolism; oxidative phosphorylation.</text>
</comment>
<feature type="transmembrane region" description="Helical" evidence="17">
    <location>
        <begin position="389"/>
        <end position="414"/>
    </location>
</feature>
<keyword evidence="13 17" id="KW-0186">Copper</keyword>
<evidence type="ECO:0000256" key="10">
    <source>
        <dbReference type="ARBA" id="ARBA00022982"/>
    </source>
</evidence>
<reference evidence="19 20" key="1">
    <citation type="submission" date="2017-02" db="EMBL/GenBank/DDBJ databases">
        <title>Complete genome sequence of the cold-active Pseudoalteromonas aliena strain EH1 isolated from Arctic seawater.</title>
        <authorList>
            <person name="Kim E."/>
            <person name="Heo E."/>
            <person name="Kim H."/>
            <person name="Kim D."/>
        </authorList>
    </citation>
    <scope>NUCLEOTIDE SEQUENCE [LARGE SCALE GENOMIC DNA]</scope>
    <source>
        <strain evidence="19 20">EH1</strain>
    </source>
</reference>
<feature type="domain" description="Cytochrome oxidase subunit I profile" evidence="18">
    <location>
        <begin position="26"/>
        <end position="530"/>
    </location>
</feature>
<dbReference type="InterPro" id="IPR033944">
    <property type="entry name" value="Cyt_c_oxase_su1_dom"/>
</dbReference>
<evidence type="ECO:0000256" key="13">
    <source>
        <dbReference type="ARBA" id="ARBA00023008"/>
    </source>
</evidence>
<sequence>MSSIVEQPNADQAHHAHHPAKGFKRWLYTTNHKDIGSLYLIFSLTMFLIGGAMAMVIRAELFQPGLQLVDPHFFNQMTTVHGLIMVFGAVMPAFTGLANWMVPLMIGAPDMALPRMNNWSFWILPFAFLILLASLFMPGGGPAFGWTFYAPLSTTYSNDNTALFVFAVHIMGISSIMGAINVIVTIVNLRAPGMTWMKLPLFVWTWLITAFLLIAVMPVLAGAVTMVLTDKYFATSFFDAAGGGDPVMFQHIFWFFGHPEVYIMILPAFGIISTIVPTFSRKKLFGYASMVYATSSIALLSFIVWAHHMFTTGMPVAGELFFMYATMLISVPTGVKVFNWVATMWKGSISFEVPMLFSIAFIVLFTLGGFSGLMLAITPADFQYHDTYFVVAHFHYVLVTGAIFSIMAGAYYWLPKWTGNMFNITLAKWHFWLSLVSVNVLFFPMHFVGLAGMPRRIPDYALQFADFNAIISIGGFAFGLSQLLFVAVVIKCARGGDKVPAKVWDGAEGLEWEVDSPAPYHTFSTPPEIK</sequence>
<feature type="transmembrane region" description="Helical" evidence="17">
    <location>
        <begin position="38"/>
        <end position="59"/>
    </location>
</feature>
<dbReference type="STRING" id="247523.B0W48_07265"/>
<evidence type="ECO:0000313" key="19">
    <source>
        <dbReference type="EMBL" id="AQP99616.1"/>
    </source>
</evidence>
<accession>A0A1Q2GWZ6</accession>
<evidence type="ECO:0000256" key="5">
    <source>
        <dbReference type="ARBA" id="ARBA00022617"/>
    </source>
</evidence>
<dbReference type="Proteomes" id="UP000188243">
    <property type="component" value="Chromosome"/>
</dbReference>
<feature type="transmembrane region" description="Helical" evidence="17">
    <location>
        <begin position="320"/>
        <end position="341"/>
    </location>
</feature>
<keyword evidence="4 16" id="KW-0813">Transport</keyword>
<feature type="transmembrane region" description="Helical" evidence="17">
    <location>
        <begin position="248"/>
        <end position="272"/>
    </location>
</feature>
<keyword evidence="10 16" id="KW-0249">Electron transport</keyword>
<dbReference type="AlphaFoldDB" id="A0A1Q2GWZ6"/>
<dbReference type="NCBIfam" id="TIGR02891">
    <property type="entry name" value="CtaD_CoxA"/>
    <property type="match status" value="1"/>
</dbReference>
<comment type="similarity">
    <text evidence="3 16">Belongs to the heme-copper respiratory oxidase family.</text>
</comment>
<dbReference type="GO" id="GO:0022904">
    <property type="term" value="P:respiratory electron transport chain"/>
    <property type="evidence" value="ECO:0007669"/>
    <property type="project" value="TreeGrafter"/>
</dbReference>
<dbReference type="CDD" id="cd01663">
    <property type="entry name" value="Cyt_c_Oxidase_I"/>
    <property type="match status" value="1"/>
</dbReference>
<keyword evidence="5 16" id="KW-0349">Heme</keyword>
<evidence type="ECO:0000256" key="17">
    <source>
        <dbReference type="RuleBase" id="RU363061"/>
    </source>
</evidence>
<feature type="transmembrane region" description="Helical" evidence="17">
    <location>
        <begin position="426"/>
        <end position="447"/>
    </location>
</feature>
<evidence type="ECO:0000256" key="3">
    <source>
        <dbReference type="ARBA" id="ARBA00009578"/>
    </source>
</evidence>
<dbReference type="InterPro" id="IPR000883">
    <property type="entry name" value="Cyt_C_Oxase_1"/>
</dbReference>
<dbReference type="UniPathway" id="UPA00705"/>
<feature type="transmembrane region" description="Helical" evidence="17">
    <location>
        <begin position="121"/>
        <end position="141"/>
    </location>
</feature>
<evidence type="ECO:0000313" key="20">
    <source>
        <dbReference type="Proteomes" id="UP000188243"/>
    </source>
</evidence>
<keyword evidence="6 16" id="KW-0679">Respiratory chain</keyword>
<keyword evidence="8 17" id="KW-0479">Metal-binding</keyword>
<comment type="function">
    <text evidence="17">Cytochrome c oxidase is the component of the respiratory chain that catalyzes the reduction of oxygen to water. Subunits 1-3 form the functional core of the enzyme complex. CO I is the catalytic subunit of the enzyme. Electrons originating in cytochrome c are transferred via the copper A center of subunit 2 and heme A of subunit 1 to the bimetallic center formed by heme A3 and copper B.</text>
</comment>
<dbReference type="GO" id="GO:0006119">
    <property type="term" value="P:oxidative phosphorylation"/>
    <property type="evidence" value="ECO:0007669"/>
    <property type="project" value="UniProtKB-UniPathway"/>
</dbReference>
<name>A0A1Q2GWZ6_9GAMM</name>
<evidence type="ECO:0000256" key="14">
    <source>
        <dbReference type="ARBA" id="ARBA00023136"/>
    </source>
</evidence>
<keyword evidence="7 16" id="KW-0812">Transmembrane</keyword>
<evidence type="ECO:0000256" key="8">
    <source>
        <dbReference type="ARBA" id="ARBA00022723"/>
    </source>
</evidence>
<dbReference type="InterPro" id="IPR023615">
    <property type="entry name" value="Cyt_c_Oxase_su1_BS"/>
</dbReference>
<dbReference type="EC" id="7.1.1.9" evidence="17"/>
<dbReference type="GO" id="GO:0046872">
    <property type="term" value="F:metal ion binding"/>
    <property type="evidence" value="ECO:0007669"/>
    <property type="project" value="UniProtKB-KW"/>
</dbReference>
<dbReference type="InterPro" id="IPR023616">
    <property type="entry name" value="Cyt_c_oxase-like_su1_dom"/>
</dbReference>
<dbReference type="GO" id="GO:0015990">
    <property type="term" value="P:electron transport coupled proton transport"/>
    <property type="evidence" value="ECO:0007669"/>
    <property type="project" value="InterPro"/>
</dbReference>
<dbReference type="KEGG" id="paln:B0W48_07265"/>
<evidence type="ECO:0000259" key="18">
    <source>
        <dbReference type="PROSITE" id="PS50855"/>
    </source>
</evidence>
<evidence type="ECO:0000256" key="9">
    <source>
        <dbReference type="ARBA" id="ARBA00022967"/>
    </source>
</evidence>
<dbReference type="GO" id="GO:0004129">
    <property type="term" value="F:cytochrome-c oxidase activity"/>
    <property type="evidence" value="ECO:0007669"/>
    <property type="project" value="UniProtKB-EC"/>
</dbReference>
<comment type="subcellular location">
    <subcellularLocation>
        <location evidence="17">Cell membrane</location>
        <topology evidence="17">Multi-pass membrane protein</topology>
    </subcellularLocation>
    <subcellularLocation>
        <location evidence="1">Membrane</location>
        <topology evidence="1">Multi-pass membrane protein</topology>
    </subcellularLocation>
</comment>
<dbReference type="SUPFAM" id="SSF81442">
    <property type="entry name" value="Cytochrome c oxidase subunit I-like"/>
    <property type="match status" value="1"/>
</dbReference>
<dbReference type="PROSITE" id="PS50855">
    <property type="entry name" value="COX1"/>
    <property type="match status" value="1"/>
</dbReference>
<feature type="transmembrane region" description="Helical" evidence="17">
    <location>
        <begin position="353"/>
        <end position="377"/>
    </location>
</feature>
<dbReference type="PRINTS" id="PR01165">
    <property type="entry name" value="CYCOXIDASEI"/>
</dbReference>
<feature type="transmembrane region" description="Helical" evidence="17">
    <location>
        <begin position="284"/>
        <end position="308"/>
    </location>
</feature>
<dbReference type="Gene3D" id="1.20.210.10">
    <property type="entry name" value="Cytochrome c oxidase-like, subunit I domain"/>
    <property type="match status" value="1"/>
</dbReference>
<keyword evidence="9" id="KW-1278">Translocase</keyword>
<dbReference type="PANTHER" id="PTHR10422:SF18">
    <property type="entry name" value="CYTOCHROME C OXIDASE SUBUNIT 1"/>
    <property type="match status" value="1"/>
</dbReference>